<accession>A0A4R8T1F0</accession>
<dbReference type="RefSeq" id="WP_134080901.1">
    <property type="nucleotide sequence ID" value="NZ_PECL01000002.1"/>
</dbReference>
<sequence>MTAIGFLDEEYFDAFDDLGSDSEDYRDTVELSGTEVFVQEYEWFKSFGMSDDAIARRFCISVNALEKRRERAGLTQHAYAKSDVGQRLMALIDSGGDFDHLDFPFVFAPNEASNAIKIAVRAGRIVRVGDRKDPMHCGSARISVYRAVDQDVPLPPEPVEMSRDETLVGVLRLVGRALQSGSGEDERLERRPA</sequence>
<evidence type="ECO:0000313" key="2">
    <source>
        <dbReference type="Proteomes" id="UP000294604"/>
    </source>
</evidence>
<proteinExistence type="predicted"/>
<organism evidence="1 2">
    <name type="scientific">Mycobacteroides salmoniphilum</name>
    <dbReference type="NCBI Taxonomy" id="404941"/>
    <lineage>
        <taxon>Bacteria</taxon>
        <taxon>Bacillati</taxon>
        <taxon>Actinomycetota</taxon>
        <taxon>Actinomycetes</taxon>
        <taxon>Mycobacteriales</taxon>
        <taxon>Mycobacteriaceae</taxon>
        <taxon>Mycobacteroides</taxon>
    </lineage>
</organism>
<gene>
    <name evidence="1" type="ORF">CCUG60884_00208</name>
</gene>
<comment type="caution">
    <text evidence="1">The sequence shown here is derived from an EMBL/GenBank/DDBJ whole genome shotgun (WGS) entry which is preliminary data.</text>
</comment>
<dbReference type="Proteomes" id="UP000294604">
    <property type="component" value="Unassembled WGS sequence"/>
</dbReference>
<evidence type="ECO:0000313" key="1">
    <source>
        <dbReference type="EMBL" id="TEA09218.1"/>
    </source>
</evidence>
<name>A0A4R8T1F0_9MYCO</name>
<protein>
    <submittedName>
        <fullName evidence="1">Uncharacterized protein</fullName>
    </submittedName>
</protein>
<dbReference type="AlphaFoldDB" id="A0A4R8T1F0"/>
<reference evidence="1 2" key="1">
    <citation type="journal article" date="2019" name="Sci. Rep.">
        <title>Extended insight into the Mycobacterium chelonae-abscessus complex through whole genome sequencing of Mycobacterium salmoniphilum outbreak and Mycobacterium salmoniphilum-like strains.</title>
        <authorList>
            <person name="Behra P.R.K."/>
            <person name="Das S."/>
            <person name="Pettersson B.M.F."/>
            <person name="Shirreff L."/>
            <person name="DuCote T."/>
            <person name="Jacobsson K.G."/>
            <person name="Ennis D.G."/>
            <person name="Kirsebom L.A."/>
        </authorList>
    </citation>
    <scope>NUCLEOTIDE SEQUENCE [LARGE SCALE GENOMIC DNA]</scope>
    <source>
        <strain evidence="1 2">CCUG 60884</strain>
    </source>
</reference>
<dbReference type="EMBL" id="PECL01000002">
    <property type="protein sequence ID" value="TEA09218.1"/>
    <property type="molecule type" value="Genomic_DNA"/>
</dbReference>